<feature type="non-terminal residue" evidence="2">
    <location>
        <position position="1"/>
    </location>
</feature>
<sequence length="153" mass="17161">MGLHHIQRAVCCHKRFTDTRRREAPLYQTRDQVWLSTHDLHLRLPCRKLSPRYIGPFRHHIHPTFHVSLLKPFSPSATDTTGAEAEPHPPKVLDQPFTLSMRSWIHSAEGAAWNISSTGRGMDLKNGPGLPESTRSYPSTGIPSQQPGSPCPS</sequence>
<protein>
    <submittedName>
        <fullName evidence="2">Uncharacterized protein</fullName>
    </submittedName>
</protein>
<evidence type="ECO:0000256" key="1">
    <source>
        <dbReference type="SAM" id="MobiDB-lite"/>
    </source>
</evidence>
<evidence type="ECO:0000313" key="3">
    <source>
        <dbReference type="Proteomes" id="UP001529510"/>
    </source>
</evidence>
<dbReference type="AlphaFoldDB" id="A0ABD0QQM8"/>
<feature type="compositionally biased region" description="Polar residues" evidence="1">
    <location>
        <begin position="133"/>
        <end position="153"/>
    </location>
</feature>
<proteinExistence type="predicted"/>
<dbReference type="Proteomes" id="UP001529510">
    <property type="component" value="Unassembled WGS sequence"/>
</dbReference>
<comment type="caution">
    <text evidence="2">The sequence shown here is derived from an EMBL/GenBank/DDBJ whole genome shotgun (WGS) entry which is preliminary data.</text>
</comment>
<evidence type="ECO:0000313" key="2">
    <source>
        <dbReference type="EMBL" id="KAL0188524.1"/>
    </source>
</evidence>
<organism evidence="2 3">
    <name type="scientific">Cirrhinus mrigala</name>
    <name type="common">Mrigala</name>
    <dbReference type="NCBI Taxonomy" id="683832"/>
    <lineage>
        <taxon>Eukaryota</taxon>
        <taxon>Metazoa</taxon>
        <taxon>Chordata</taxon>
        <taxon>Craniata</taxon>
        <taxon>Vertebrata</taxon>
        <taxon>Euteleostomi</taxon>
        <taxon>Actinopterygii</taxon>
        <taxon>Neopterygii</taxon>
        <taxon>Teleostei</taxon>
        <taxon>Ostariophysi</taxon>
        <taxon>Cypriniformes</taxon>
        <taxon>Cyprinidae</taxon>
        <taxon>Labeoninae</taxon>
        <taxon>Labeonini</taxon>
        <taxon>Cirrhinus</taxon>
    </lineage>
</organism>
<accession>A0ABD0QQM8</accession>
<feature type="region of interest" description="Disordered" evidence="1">
    <location>
        <begin position="116"/>
        <end position="153"/>
    </location>
</feature>
<keyword evidence="3" id="KW-1185">Reference proteome</keyword>
<gene>
    <name evidence="2" type="ORF">M9458_015623</name>
</gene>
<feature type="non-terminal residue" evidence="2">
    <location>
        <position position="153"/>
    </location>
</feature>
<name>A0ABD0QQM8_CIRMR</name>
<dbReference type="EMBL" id="JAMKFB020000007">
    <property type="protein sequence ID" value="KAL0188524.1"/>
    <property type="molecule type" value="Genomic_DNA"/>
</dbReference>
<reference evidence="2 3" key="1">
    <citation type="submission" date="2024-05" db="EMBL/GenBank/DDBJ databases">
        <title>Genome sequencing and assembly of Indian major carp, Cirrhinus mrigala (Hamilton, 1822).</title>
        <authorList>
            <person name="Mohindra V."/>
            <person name="Chowdhury L.M."/>
            <person name="Lal K."/>
            <person name="Jena J.K."/>
        </authorList>
    </citation>
    <scope>NUCLEOTIDE SEQUENCE [LARGE SCALE GENOMIC DNA]</scope>
    <source>
        <strain evidence="2">CM1030</strain>
        <tissue evidence="2">Blood</tissue>
    </source>
</reference>